<name>A0ABV6AZJ6_9DEIO</name>
<dbReference type="Pfam" id="PF00583">
    <property type="entry name" value="Acetyltransf_1"/>
    <property type="match status" value="1"/>
</dbReference>
<keyword evidence="2 4" id="KW-0012">Acyltransferase</keyword>
<dbReference type="InterPro" id="IPR016181">
    <property type="entry name" value="Acyl_CoA_acyltransferase"/>
</dbReference>
<proteinExistence type="predicted"/>
<dbReference type="PANTHER" id="PTHR43877">
    <property type="entry name" value="AMINOALKYLPHOSPHONATE N-ACETYLTRANSFERASE-RELATED-RELATED"/>
    <property type="match status" value="1"/>
</dbReference>
<dbReference type="RefSeq" id="WP_380010714.1">
    <property type="nucleotide sequence ID" value="NZ_JBHLYR010000044.1"/>
</dbReference>
<dbReference type="EMBL" id="JBHLYR010000044">
    <property type="protein sequence ID" value="MFB9992913.1"/>
    <property type="molecule type" value="Genomic_DNA"/>
</dbReference>
<dbReference type="CDD" id="cd04301">
    <property type="entry name" value="NAT_SF"/>
    <property type="match status" value="1"/>
</dbReference>
<dbReference type="EC" id="2.3.1.-" evidence="4"/>
<dbReference type="PANTHER" id="PTHR43877:SF2">
    <property type="entry name" value="AMINOALKYLPHOSPHONATE N-ACETYLTRANSFERASE-RELATED"/>
    <property type="match status" value="1"/>
</dbReference>
<dbReference type="SUPFAM" id="SSF55729">
    <property type="entry name" value="Acyl-CoA N-acyltransferases (Nat)"/>
    <property type="match status" value="1"/>
</dbReference>
<dbReference type="Proteomes" id="UP001589733">
    <property type="component" value="Unassembled WGS sequence"/>
</dbReference>
<comment type="caution">
    <text evidence="4">The sequence shown here is derived from an EMBL/GenBank/DDBJ whole genome shotgun (WGS) entry which is preliminary data.</text>
</comment>
<sequence>MLRAAVPADASTIALHRYPADADTQNRPSYAAWVEMAMQRGVYLGFLAVLGEGEIRSGAGLTLLEWGPTRGDPQAFRGRIVNVWTDPAHRRQGHARTAVLACLTAAQHRGISRISLGTTAEARSLYNSLGFQRMEAEMMLLLQPLQEIGADLV</sequence>
<evidence type="ECO:0000256" key="2">
    <source>
        <dbReference type="ARBA" id="ARBA00023315"/>
    </source>
</evidence>
<dbReference type="InterPro" id="IPR000182">
    <property type="entry name" value="GNAT_dom"/>
</dbReference>
<feature type="domain" description="N-acetyltransferase" evidence="3">
    <location>
        <begin position="1"/>
        <end position="153"/>
    </location>
</feature>
<reference evidence="4 5" key="1">
    <citation type="submission" date="2024-09" db="EMBL/GenBank/DDBJ databases">
        <authorList>
            <person name="Sun Q."/>
            <person name="Mori K."/>
        </authorList>
    </citation>
    <scope>NUCLEOTIDE SEQUENCE [LARGE SCALE GENOMIC DNA]</scope>
    <source>
        <strain evidence="4 5">JCM 13503</strain>
    </source>
</reference>
<dbReference type="InterPro" id="IPR050832">
    <property type="entry name" value="Bact_Acetyltransf"/>
</dbReference>
<evidence type="ECO:0000313" key="4">
    <source>
        <dbReference type="EMBL" id="MFB9992913.1"/>
    </source>
</evidence>
<evidence type="ECO:0000256" key="1">
    <source>
        <dbReference type="ARBA" id="ARBA00022679"/>
    </source>
</evidence>
<evidence type="ECO:0000259" key="3">
    <source>
        <dbReference type="PROSITE" id="PS51186"/>
    </source>
</evidence>
<organism evidence="4 5">
    <name type="scientific">Deinococcus oregonensis</name>
    <dbReference type="NCBI Taxonomy" id="1805970"/>
    <lineage>
        <taxon>Bacteria</taxon>
        <taxon>Thermotogati</taxon>
        <taxon>Deinococcota</taxon>
        <taxon>Deinococci</taxon>
        <taxon>Deinococcales</taxon>
        <taxon>Deinococcaceae</taxon>
        <taxon>Deinococcus</taxon>
    </lineage>
</organism>
<dbReference type="PROSITE" id="PS51186">
    <property type="entry name" value="GNAT"/>
    <property type="match status" value="1"/>
</dbReference>
<keyword evidence="1 4" id="KW-0808">Transferase</keyword>
<protein>
    <submittedName>
        <fullName evidence="4">GNAT family N-acetyltransferase</fullName>
        <ecNumber evidence="4">2.3.1.-</ecNumber>
    </submittedName>
</protein>
<dbReference type="GO" id="GO:0016746">
    <property type="term" value="F:acyltransferase activity"/>
    <property type="evidence" value="ECO:0007669"/>
    <property type="project" value="UniProtKB-KW"/>
</dbReference>
<dbReference type="Gene3D" id="3.40.630.30">
    <property type="match status" value="1"/>
</dbReference>
<gene>
    <name evidence="4" type="ORF">ACFFLM_13140</name>
</gene>
<keyword evidence="5" id="KW-1185">Reference proteome</keyword>
<evidence type="ECO:0000313" key="5">
    <source>
        <dbReference type="Proteomes" id="UP001589733"/>
    </source>
</evidence>
<accession>A0ABV6AZJ6</accession>